<reference evidence="2 3" key="1">
    <citation type="journal article" date="2020" name="Nature">
        <title>Six reference-quality genomes reveal evolution of bat adaptations.</title>
        <authorList>
            <person name="Jebb D."/>
            <person name="Huang Z."/>
            <person name="Pippel M."/>
            <person name="Hughes G.M."/>
            <person name="Lavrichenko K."/>
            <person name="Devanna P."/>
            <person name="Winkler S."/>
            <person name="Jermiin L.S."/>
            <person name="Skirmuntt E.C."/>
            <person name="Katzourakis A."/>
            <person name="Burkitt-Gray L."/>
            <person name="Ray D.A."/>
            <person name="Sullivan K.A.M."/>
            <person name="Roscito J.G."/>
            <person name="Kirilenko B.M."/>
            <person name="Davalos L.M."/>
            <person name="Corthals A.P."/>
            <person name="Power M.L."/>
            <person name="Jones G."/>
            <person name="Ransome R.D."/>
            <person name="Dechmann D.K.N."/>
            <person name="Locatelli A.G."/>
            <person name="Puechmaille S.J."/>
            <person name="Fedrigo O."/>
            <person name="Jarvis E.D."/>
            <person name="Hiller M."/>
            <person name="Vernes S.C."/>
            <person name="Myers E.W."/>
            <person name="Teeling E.C."/>
        </authorList>
    </citation>
    <scope>NUCLEOTIDE SEQUENCE [LARGE SCALE GENOMIC DNA]</scope>
    <source>
        <strain evidence="2">MRhiFer1</strain>
        <tissue evidence="2">Lung</tissue>
    </source>
</reference>
<dbReference type="EMBL" id="JACAGC010000009">
    <property type="protein sequence ID" value="KAF6344919.1"/>
    <property type="molecule type" value="Genomic_DNA"/>
</dbReference>
<gene>
    <name evidence="2" type="ORF">mRhiFer1_010283</name>
</gene>
<evidence type="ECO:0000313" key="2">
    <source>
        <dbReference type="EMBL" id="KAF6344919.1"/>
    </source>
</evidence>
<organism evidence="2 3">
    <name type="scientific">Rhinolophus ferrumequinum</name>
    <name type="common">Greater horseshoe bat</name>
    <dbReference type="NCBI Taxonomy" id="59479"/>
    <lineage>
        <taxon>Eukaryota</taxon>
        <taxon>Metazoa</taxon>
        <taxon>Chordata</taxon>
        <taxon>Craniata</taxon>
        <taxon>Vertebrata</taxon>
        <taxon>Euteleostomi</taxon>
        <taxon>Mammalia</taxon>
        <taxon>Eutheria</taxon>
        <taxon>Laurasiatheria</taxon>
        <taxon>Chiroptera</taxon>
        <taxon>Yinpterochiroptera</taxon>
        <taxon>Rhinolophoidea</taxon>
        <taxon>Rhinolophidae</taxon>
        <taxon>Rhinolophinae</taxon>
        <taxon>Rhinolophus</taxon>
    </lineage>
</organism>
<feature type="region of interest" description="Disordered" evidence="1">
    <location>
        <begin position="132"/>
        <end position="163"/>
    </location>
</feature>
<protein>
    <submittedName>
        <fullName evidence="2">Uncharacterized protein</fullName>
    </submittedName>
</protein>
<comment type="caution">
    <text evidence="2">The sequence shown here is derived from an EMBL/GenBank/DDBJ whole genome shotgun (WGS) entry which is preliminary data.</text>
</comment>
<dbReference type="AlphaFoldDB" id="A0A7J7X5E8"/>
<sequence length="163" mass="16414">MVSDLPPRRRLGAGPSTPAAGSEQRLPRLPSSATARGGAETVEEGGQRRGRQTAARLPLLPSARRSAPPGAQSAAAASHAARAGAGCGGGGRRARGLGVIPATLTRSPPDAATRGQVTTGIESGAIGTCDLFLSPDLLQPPPTRPPPHPTVTPASLRSSQEET</sequence>
<evidence type="ECO:0000256" key="1">
    <source>
        <dbReference type="SAM" id="MobiDB-lite"/>
    </source>
</evidence>
<proteinExistence type="predicted"/>
<evidence type="ECO:0000313" key="3">
    <source>
        <dbReference type="Proteomes" id="UP000585614"/>
    </source>
</evidence>
<feature type="region of interest" description="Disordered" evidence="1">
    <location>
        <begin position="1"/>
        <end position="119"/>
    </location>
</feature>
<name>A0A7J7X5E8_RHIFE</name>
<feature type="compositionally biased region" description="Pro residues" evidence="1">
    <location>
        <begin position="138"/>
        <end position="150"/>
    </location>
</feature>
<accession>A0A7J7X5E8</accession>
<feature type="compositionally biased region" description="Low complexity" evidence="1">
    <location>
        <begin position="61"/>
        <end position="84"/>
    </location>
</feature>
<dbReference type="Proteomes" id="UP000585614">
    <property type="component" value="Unassembled WGS sequence"/>
</dbReference>